<gene>
    <name evidence="7" type="ORF">PG2T_08415</name>
</gene>
<dbReference type="GO" id="GO:0016020">
    <property type="term" value="C:membrane"/>
    <property type="evidence" value="ECO:0007669"/>
    <property type="project" value="UniProtKB-SubCell"/>
</dbReference>
<evidence type="ECO:0000256" key="2">
    <source>
        <dbReference type="ARBA" id="ARBA00022692"/>
    </source>
</evidence>
<evidence type="ECO:0000259" key="6">
    <source>
        <dbReference type="Pfam" id="PF07298"/>
    </source>
</evidence>
<protein>
    <submittedName>
        <fullName evidence="7">NnrU family protein</fullName>
    </submittedName>
</protein>
<keyword evidence="3 5" id="KW-1133">Transmembrane helix</keyword>
<evidence type="ECO:0000256" key="4">
    <source>
        <dbReference type="ARBA" id="ARBA00023136"/>
    </source>
</evidence>
<sequence length="223" mass="24047">MESLTAATALFLGMHWIVSGSPLRNVVVARTGEGPFKAGFALIIAISIAWMGWAYAHAPYVETWGTAAGLKPLSWVLMALAFVLLAASATAKNPTTLGSVPPDQVQARGIVRITRHGGLFGLGLWGLSHFLVNGDWASHLLFGSFAFQGLIAPLNLDRKYRQRFGAPWESFARQTSYLPFVAILQGRNRLVPGEINWLAVAVGLGLFGLTLAYHQAWFGASAL</sequence>
<dbReference type="AlphaFoldDB" id="A0A1B1YU09"/>
<keyword evidence="2 5" id="KW-0812">Transmembrane</keyword>
<comment type="subcellular location">
    <subcellularLocation>
        <location evidence="1">Membrane</location>
        <topology evidence="1">Multi-pass membrane protein</topology>
    </subcellularLocation>
</comment>
<dbReference type="Pfam" id="PF07298">
    <property type="entry name" value="NnrU"/>
    <property type="match status" value="1"/>
</dbReference>
<evidence type="ECO:0000313" key="7">
    <source>
        <dbReference type="EMBL" id="ANX04197.1"/>
    </source>
</evidence>
<dbReference type="InterPro" id="IPR009915">
    <property type="entry name" value="NnrU_dom"/>
</dbReference>
<keyword evidence="8" id="KW-1185">Reference proteome</keyword>
<proteinExistence type="predicted"/>
<feature type="transmembrane region" description="Helical" evidence="5">
    <location>
        <begin position="68"/>
        <end position="91"/>
    </location>
</feature>
<reference evidence="8" key="1">
    <citation type="submission" date="2016-03" db="EMBL/GenBank/DDBJ databases">
        <title>Complete genome sequence of Solimmundus cernigliae, representing a novel lineage of polycyclic aromatic hydrocarbon degraders within the Gammaproteobacteria.</title>
        <authorList>
            <person name="Singleton D.R."/>
            <person name="Dickey A.N."/>
            <person name="Scholl E.H."/>
            <person name="Wright F.A."/>
            <person name="Aitken M.D."/>
        </authorList>
    </citation>
    <scope>NUCLEOTIDE SEQUENCE [LARGE SCALE GENOMIC DNA]</scope>
    <source>
        <strain evidence="8">TR3.2</strain>
    </source>
</reference>
<dbReference type="EMBL" id="CP014671">
    <property type="protein sequence ID" value="ANX04197.1"/>
    <property type="molecule type" value="Genomic_DNA"/>
</dbReference>
<dbReference type="PANTHER" id="PTHR35988:SF2">
    <property type="entry name" value="15-CIS-ZETA-CAROTENE ISOMERASE, CHLOROPLASTIC"/>
    <property type="match status" value="1"/>
</dbReference>
<organism evidence="7 8">
    <name type="scientific">Immundisolibacter cernigliae</name>
    <dbReference type="NCBI Taxonomy" id="1810504"/>
    <lineage>
        <taxon>Bacteria</taxon>
        <taxon>Pseudomonadati</taxon>
        <taxon>Pseudomonadota</taxon>
        <taxon>Gammaproteobacteria</taxon>
        <taxon>Immundisolibacterales</taxon>
        <taxon>Immundisolibacteraceae</taxon>
        <taxon>Immundisolibacter</taxon>
    </lineage>
</organism>
<dbReference type="RefSeq" id="WP_068804176.1">
    <property type="nucleotide sequence ID" value="NZ_CP014671.1"/>
</dbReference>
<feature type="transmembrane region" description="Helical" evidence="5">
    <location>
        <begin position="36"/>
        <end position="56"/>
    </location>
</feature>
<dbReference type="KEGG" id="gbi:PG2T_08415"/>
<evidence type="ECO:0000256" key="5">
    <source>
        <dbReference type="SAM" id="Phobius"/>
    </source>
</evidence>
<dbReference type="PANTHER" id="PTHR35988">
    <property type="entry name" value="15-CIS-ZETA-CAROTENE ISOMERASE, CHLOROPLASTIC"/>
    <property type="match status" value="1"/>
</dbReference>
<dbReference type="Gene3D" id="1.20.120.1630">
    <property type="match status" value="1"/>
</dbReference>
<evidence type="ECO:0000313" key="8">
    <source>
        <dbReference type="Proteomes" id="UP000092952"/>
    </source>
</evidence>
<dbReference type="Proteomes" id="UP000092952">
    <property type="component" value="Chromosome"/>
</dbReference>
<dbReference type="InParanoid" id="A0A1B1YU09"/>
<accession>A0A1B1YU09</accession>
<evidence type="ECO:0000256" key="3">
    <source>
        <dbReference type="ARBA" id="ARBA00022989"/>
    </source>
</evidence>
<dbReference type="OrthoDB" id="5293641at2"/>
<feature type="transmembrane region" description="Helical" evidence="5">
    <location>
        <begin position="195"/>
        <end position="213"/>
    </location>
</feature>
<name>A0A1B1YU09_9GAMM</name>
<dbReference type="STRING" id="1810504.PG2T_08415"/>
<keyword evidence="4 5" id="KW-0472">Membrane</keyword>
<evidence type="ECO:0000256" key="1">
    <source>
        <dbReference type="ARBA" id="ARBA00004141"/>
    </source>
</evidence>
<feature type="domain" description="NnrU" evidence="6">
    <location>
        <begin position="4"/>
        <end position="221"/>
    </location>
</feature>